<dbReference type="SUPFAM" id="SSF57701">
    <property type="entry name" value="Zn2/Cys6 DNA-binding domain"/>
    <property type="match status" value="1"/>
</dbReference>
<feature type="compositionally biased region" description="Polar residues" evidence="6">
    <location>
        <begin position="661"/>
        <end position="679"/>
    </location>
</feature>
<feature type="compositionally biased region" description="Low complexity" evidence="6">
    <location>
        <begin position="100"/>
        <end position="138"/>
    </location>
</feature>
<feature type="compositionally biased region" description="Polar residues" evidence="6">
    <location>
        <begin position="172"/>
        <end position="186"/>
    </location>
</feature>
<dbReference type="GO" id="GO:0008270">
    <property type="term" value="F:zinc ion binding"/>
    <property type="evidence" value="ECO:0007669"/>
    <property type="project" value="InterPro"/>
</dbReference>
<dbReference type="InterPro" id="IPR052073">
    <property type="entry name" value="Amide_Lactam_Regulators"/>
</dbReference>
<dbReference type="EMBL" id="CCBN010000001">
    <property type="protein sequence ID" value="CDO51055.1"/>
    <property type="molecule type" value="Genomic_DNA"/>
</dbReference>
<feature type="region of interest" description="Disordered" evidence="6">
    <location>
        <begin position="61"/>
        <end position="220"/>
    </location>
</feature>
<gene>
    <name evidence="8" type="ORF">BN980_GECA01s00109g</name>
</gene>
<dbReference type="GO" id="GO:0006351">
    <property type="term" value="P:DNA-templated transcription"/>
    <property type="evidence" value="ECO:0007669"/>
    <property type="project" value="InterPro"/>
</dbReference>
<feature type="compositionally biased region" description="Polar residues" evidence="6">
    <location>
        <begin position="207"/>
        <end position="218"/>
    </location>
</feature>
<evidence type="ECO:0000256" key="1">
    <source>
        <dbReference type="ARBA" id="ARBA00022833"/>
    </source>
</evidence>
<evidence type="ECO:0000256" key="6">
    <source>
        <dbReference type="SAM" id="MobiDB-lite"/>
    </source>
</evidence>
<proteinExistence type="predicted"/>
<keyword evidence="5" id="KW-0539">Nucleus</keyword>
<dbReference type="Pfam" id="PF04082">
    <property type="entry name" value="Fungal_trans"/>
    <property type="match status" value="1"/>
</dbReference>
<dbReference type="PANTHER" id="PTHR47171:SF6">
    <property type="entry name" value="SPECIFIC TRANSCRIPTION FACTOR, PUTATIVE (AFU_ORTHOLOGUE AFUA_2G06130)-RELATED"/>
    <property type="match status" value="1"/>
</dbReference>
<dbReference type="Proteomes" id="UP000242525">
    <property type="component" value="Unassembled WGS sequence"/>
</dbReference>
<feature type="domain" description="Xylanolytic transcriptional activator regulatory" evidence="7">
    <location>
        <begin position="267"/>
        <end position="424"/>
    </location>
</feature>
<evidence type="ECO:0000256" key="4">
    <source>
        <dbReference type="ARBA" id="ARBA00023163"/>
    </source>
</evidence>
<feature type="compositionally biased region" description="Polar residues" evidence="6">
    <location>
        <begin position="504"/>
        <end position="531"/>
    </location>
</feature>
<dbReference type="STRING" id="1173061.A0A0J9YH71"/>
<dbReference type="PANTHER" id="PTHR47171">
    <property type="entry name" value="FARA-RELATED"/>
    <property type="match status" value="1"/>
</dbReference>
<evidence type="ECO:0000313" key="9">
    <source>
        <dbReference type="Proteomes" id="UP000242525"/>
    </source>
</evidence>
<evidence type="ECO:0000313" key="8">
    <source>
        <dbReference type="EMBL" id="CDO51055.1"/>
    </source>
</evidence>
<dbReference type="OrthoDB" id="10031947at2759"/>
<accession>A0A0J9YH71</accession>
<protein>
    <recommendedName>
        <fullName evidence="7">Xylanolytic transcriptional activator regulatory domain-containing protein</fullName>
    </recommendedName>
</protein>
<dbReference type="AlphaFoldDB" id="A0A0J9YH71"/>
<feature type="compositionally biased region" description="Polar residues" evidence="6">
    <location>
        <begin position="71"/>
        <end position="80"/>
    </location>
</feature>
<dbReference type="GO" id="GO:0003677">
    <property type="term" value="F:DNA binding"/>
    <property type="evidence" value="ECO:0007669"/>
    <property type="project" value="UniProtKB-KW"/>
</dbReference>
<dbReference type="CDD" id="cd12148">
    <property type="entry name" value="fungal_TF_MHR"/>
    <property type="match status" value="1"/>
</dbReference>
<evidence type="ECO:0000259" key="7">
    <source>
        <dbReference type="Pfam" id="PF04082"/>
    </source>
</evidence>
<keyword evidence="2" id="KW-0805">Transcription regulation</keyword>
<reference evidence="8" key="1">
    <citation type="submission" date="2014-03" db="EMBL/GenBank/DDBJ databases">
        <authorList>
            <person name="Casaregola S."/>
        </authorList>
    </citation>
    <scope>NUCLEOTIDE SEQUENCE [LARGE SCALE GENOMIC DNA]</scope>
    <source>
        <strain evidence="8">CLIB 918</strain>
    </source>
</reference>
<evidence type="ECO:0000256" key="5">
    <source>
        <dbReference type="ARBA" id="ARBA00023242"/>
    </source>
</evidence>
<keyword evidence="3" id="KW-0238">DNA-binding</keyword>
<keyword evidence="4" id="KW-0804">Transcription</keyword>
<evidence type="ECO:0000256" key="2">
    <source>
        <dbReference type="ARBA" id="ARBA00023015"/>
    </source>
</evidence>
<keyword evidence="1" id="KW-0862">Zinc</keyword>
<sequence>MFVFPANDEGYRKRKRAHKACQQCNRSRRRCSFPPGNTRCEPCELADIICSLAPEIPPSLIHPGAHDTKTETPSNATAPSSRFIPSVYNRQQQQQEHHQQQYQQQQQQQQQHQQQKQQQQQQQKQQQKQHQYHQQQQRHQQHDQQHGQQQLGQQQQQRQHQKSQSFHQQQQSTISTLSHPDSTNGKNNNFNPQSPQFQRATIRQDRSASASSIPSGNNAKLGLERESMGVWVKGVSNQPNINPMIHEYLRSIEAFSMPLRPNRDGLINLYCLSIHPILPLLDKDQFLKLHDIGQAPTLLLHAVLLVAARHPDGKRFLGNQTVRAFCCATAEKIRALLYAEVEQDRLTLVRVYALLSLHSEGPDGLENSCNDLQKAIHYSVSLGIHHERPFIDKEELRKLWWSVWCMDRINACVNARPLICNLEDVGAKPITKAEHYKLGTLIESCIRLENVIYLYRPNPKTRRRLLLLDQDVTEAPVNDESSAVFALFLYTAVILAHKRGAEESPSTRASTSPPGTYTLDTSITKPPNRGNSPKHDKVEFSNTILMRAAGFILRVITDYQKSLPPLPLIPYCVSLTLTVFLRTYPQKDPVYGFSWKDSVRLLEGMSDQWWVAAAMGGMGQTVFSKLENDPGFANGETEVKPPSPCSTNNSPNENEKKGQVNVPQYKNNGNNSVSDSQASDVPMEEQFLDMFSQLPNATSFLDTALANEQFEEINEWFL</sequence>
<feature type="compositionally biased region" description="Low complexity" evidence="6">
    <location>
        <begin position="187"/>
        <end position="198"/>
    </location>
</feature>
<name>A0A0J9YH71_GEOCN</name>
<dbReference type="GO" id="GO:0000981">
    <property type="term" value="F:DNA-binding transcription factor activity, RNA polymerase II-specific"/>
    <property type="evidence" value="ECO:0007669"/>
    <property type="project" value="InterPro"/>
</dbReference>
<keyword evidence="9" id="KW-1185">Reference proteome</keyword>
<dbReference type="InterPro" id="IPR036864">
    <property type="entry name" value="Zn2-C6_fun-type_DNA-bd_sf"/>
</dbReference>
<comment type="caution">
    <text evidence="8">The sequence shown here is derived from an EMBL/GenBank/DDBJ whole genome shotgun (WGS) entry which is preliminary data.</text>
</comment>
<evidence type="ECO:0000256" key="3">
    <source>
        <dbReference type="ARBA" id="ARBA00023125"/>
    </source>
</evidence>
<feature type="region of interest" description="Disordered" evidence="6">
    <location>
        <begin position="503"/>
        <end position="536"/>
    </location>
</feature>
<feature type="compositionally biased region" description="Low complexity" evidence="6">
    <location>
        <begin position="146"/>
        <end position="171"/>
    </location>
</feature>
<dbReference type="InterPro" id="IPR007219">
    <property type="entry name" value="XnlR_reg_dom"/>
</dbReference>
<organism evidence="8 9">
    <name type="scientific">Geotrichum candidum</name>
    <name type="common">Oospora lactis</name>
    <name type="synonym">Dipodascus geotrichum</name>
    <dbReference type="NCBI Taxonomy" id="1173061"/>
    <lineage>
        <taxon>Eukaryota</taxon>
        <taxon>Fungi</taxon>
        <taxon>Dikarya</taxon>
        <taxon>Ascomycota</taxon>
        <taxon>Saccharomycotina</taxon>
        <taxon>Dipodascomycetes</taxon>
        <taxon>Dipodascales</taxon>
        <taxon>Dipodascaceae</taxon>
        <taxon>Geotrichum</taxon>
    </lineage>
</organism>
<feature type="region of interest" description="Disordered" evidence="6">
    <location>
        <begin position="626"/>
        <end position="680"/>
    </location>
</feature>